<organism evidence="1 2">
    <name type="scientific">Priestia endophytica DSM 13796</name>
    <dbReference type="NCBI Taxonomy" id="1121089"/>
    <lineage>
        <taxon>Bacteria</taxon>
        <taxon>Bacillati</taxon>
        <taxon>Bacillota</taxon>
        <taxon>Bacilli</taxon>
        <taxon>Bacillales</taxon>
        <taxon>Bacillaceae</taxon>
        <taxon>Priestia</taxon>
    </lineage>
</organism>
<protein>
    <recommendedName>
        <fullName evidence="3">DUF177 domain-containing protein</fullName>
    </recommendedName>
</protein>
<dbReference type="RefSeq" id="WP_061801799.1">
    <property type="nucleotide sequence ID" value="NZ_FOXX01000001.1"/>
</dbReference>
<evidence type="ECO:0008006" key="3">
    <source>
        <dbReference type="Google" id="ProtNLM"/>
    </source>
</evidence>
<evidence type="ECO:0000313" key="1">
    <source>
        <dbReference type="EMBL" id="SFQ11258.1"/>
    </source>
</evidence>
<reference evidence="1 2" key="1">
    <citation type="submission" date="2016-10" db="EMBL/GenBank/DDBJ databases">
        <authorList>
            <person name="Varghese N."/>
            <person name="Submissions S."/>
        </authorList>
    </citation>
    <scope>NUCLEOTIDE SEQUENCE [LARGE SCALE GENOMIC DNA]</scope>
    <source>
        <strain evidence="1 2">DSM 13796</strain>
    </source>
</reference>
<name>A0A1I5VUN4_9BACI</name>
<dbReference type="GeneID" id="93709044"/>
<dbReference type="EMBL" id="FOXX01000001">
    <property type="protein sequence ID" value="SFQ11258.1"/>
    <property type="molecule type" value="Genomic_DNA"/>
</dbReference>
<keyword evidence="2" id="KW-1185">Reference proteome</keyword>
<dbReference type="Proteomes" id="UP000182762">
    <property type="component" value="Unassembled WGS sequence"/>
</dbReference>
<dbReference type="InterPro" id="IPR003772">
    <property type="entry name" value="YceD"/>
</dbReference>
<accession>A0A1I5VUN4</accession>
<evidence type="ECO:0000313" key="2">
    <source>
        <dbReference type="Proteomes" id="UP000182762"/>
    </source>
</evidence>
<gene>
    <name evidence="1" type="ORF">SAMN02745910_00269</name>
</gene>
<comment type="caution">
    <text evidence="1">The sequence shown here is derived from an EMBL/GenBank/DDBJ whole genome shotgun (WGS) entry which is preliminary data.</text>
</comment>
<sequence>MKWSVHQLRKLQSKGLTIDEKVDLSDIVKRDGEIRDISPVHITGRGDIFSTHVTFHLRIQGELILPCARTLVDVPYEFDIETDETFILTSTDEETGEDVHYIEQDIVDLQPVVEELIVLQVPIQVFSDEQNPEGAAPQSGHDWQVITEEDQEQKVDPRLSVLQDYFKDKKD</sequence>
<proteinExistence type="predicted"/>
<dbReference type="Pfam" id="PF02620">
    <property type="entry name" value="YceD"/>
    <property type="match status" value="1"/>
</dbReference>